<keyword evidence="2" id="KW-0472">Membrane</keyword>
<accession>A0ABT0LWM7</accession>
<keyword evidence="2" id="KW-1133">Transmembrane helix</keyword>
<sequence>MKNKVVTTVAMIAIASLMGWLALKNQKPVNKANALIDSSPRTAVLQERSSDKDTTPSSSKLTQEAIRVHLQKEKTPENSYADALMLARCMAIGSDVDLPGDLTDAQKAKFKDSQLEGLDCKVLDTPYTLYDLASYAADNGVIDAQLNFAGLVAPMFNEEKAALDPTLIKKFKEDSSKYLQLAADSGHSAALGRLSESYSTGIFGDADPVKAYAYAYALDRISPGTYTRQRADQLLKELRADQISPAIAEGNKIANSFNK</sequence>
<protein>
    <recommendedName>
        <fullName evidence="5">Sel1 repeat family protein</fullName>
    </recommendedName>
</protein>
<feature type="region of interest" description="Disordered" evidence="1">
    <location>
        <begin position="43"/>
        <end position="62"/>
    </location>
</feature>
<dbReference type="InterPro" id="IPR011990">
    <property type="entry name" value="TPR-like_helical_dom_sf"/>
</dbReference>
<name>A0ABT0LWM7_9XANT</name>
<reference evidence="3" key="1">
    <citation type="submission" date="2022-04" db="EMBL/GenBank/DDBJ databases">
        <title>Genomic comparison of 19 strains of Xanthomonas nasturtii, a newly emerging watercress pathogen.</title>
        <authorList>
            <person name="Harrison J."/>
            <person name="Greer S."/>
            <person name="Hussain R."/>
            <person name="Lascelles D."/>
            <person name="Roberts M."/>
            <person name="Carter B."/>
            <person name="Bryning A."/>
            <person name="Carroll S."/>
            <person name="Aspin A."/>
            <person name="Cruz L."/>
            <person name="Cruz J."/>
            <person name="Grant M."/>
            <person name="Vicente J."/>
            <person name="Studholme D.J."/>
        </authorList>
    </citation>
    <scope>NUCLEOTIDE SEQUENCE</scope>
    <source>
        <strain evidence="3">10016B</strain>
    </source>
</reference>
<proteinExistence type="predicted"/>
<dbReference type="Gene3D" id="1.25.40.10">
    <property type="entry name" value="Tetratricopeptide repeat domain"/>
    <property type="match status" value="1"/>
</dbReference>
<comment type="caution">
    <text evidence="3">The sequence shown here is derived from an EMBL/GenBank/DDBJ whole genome shotgun (WGS) entry which is preliminary data.</text>
</comment>
<keyword evidence="2" id="KW-0812">Transmembrane</keyword>
<evidence type="ECO:0000313" key="4">
    <source>
        <dbReference type="Proteomes" id="UP001167357"/>
    </source>
</evidence>
<dbReference type="Proteomes" id="UP001167357">
    <property type="component" value="Unassembled WGS sequence"/>
</dbReference>
<evidence type="ECO:0008006" key="5">
    <source>
        <dbReference type="Google" id="ProtNLM"/>
    </source>
</evidence>
<evidence type="ECO:0000256" key="2">
    <source>
        <dbReference type="SAM" id="Phobius"/>
    </source>
</evidence>
<gene>
    <name evidence="3" type="ORF">M3O51_21270</name>
</gene>
<dbReference type="RefSeq" id="WP_249048629.1">
    <property type="nucleotide sequence ID" value="NZ_JAMBEC010000111.1"/>
</dbReference>
<keyword evidence="4" id="KW-1185">Reference proteome</keyword>
<dbReference type="EMBL" id="JAMBED010000116">
    <property type="protein sequence ID" value="MCL1553747.1"/>
    <property type="molecule type" value="Genomic_DNA"/>
</dbReference>
<organism evidence="3 4">
    <name type="scientific">Xanthomonas nasturtii</name>
    <dbReference type="NCBI Taxonomy" id="1843581"/>
    <lineage>
        <taxon>Bacteria</taxon>
        <taxon>Pseudomonadati</taxon>
        <taxon>Pseudomonadota</taxon>
        <taxon>Gammaproteobacteria</taxon>
        <taxon>Lysobacterales</taxon>
        <taxon>Lysobacteraceae</taxon>
        <taxon>Xanthomonas</taxon>
    </lineage>
</organism>
<evidence type="ECO:0000256" key="1">
    <source>
        <dbReference type="SAM" id="MobiDB-lite"/>
    </source>
</evidence>
<feature type="transmembrane region" description="Helical" evidence="2">
    <location>
        <begin position="6"/>
        <end position="23"/>
    </location>
</feature>
<evidence type="ECO:0000313" key="3">
    <source>
        <dbReference type="EMBL" id="MCL1553747.1"/>
    </source>
</evidence>